<keyword evidence="5" id="KW-0472">Membrane</keyword>
<dbReference type="PROSITE" id="PS51006">
    <property type="entry name" value="PABS_2"/>
    <property type="match status" value="1"/>
</dbReference>
<reference evidence="8 9" key="1">
    <citation type="submission" date="2022-03" db="EMBL/GenBank/DDBJ databases">
        <title>Hymenobactersp. isolated from the air.</title>
        <authorList>
            <person name="Won M."/>
            <person name="Kwon S.-W."/>
        </authorList>
    </citation>
    <scope>NUCLEOTIDE SEQUENCE [LARGE SCALE GENOMIC DNA]</scope>
    <source>
        <strain evidence="8 9">KACC 21982</strain>
    </source>
</reference>
<feature type="binding site" evidence="5">
    <location>
        <begin position="373"/>
        <end position="374"/>
    </location>
    <ligand>
        <name>S-methyl-5'-thioadenosine</name>
        <dbReference type="ChEBI" id="CHEBI:17509"/>
    </ligand>
</feature>
<feature type="transmembrane region" description="Helical" evidence="5">
    <location>
        <begin position="103"/>
        <end position="122"/>
    </location>
</feature>
<protein>
    <recommendedName>
        <fullName evidence="5">Polyamine aminopropyltransferase</fullName>
    </recommendedName>
    <alternativeName>
        <fullName evidence="5">Putrescine aminopropyltransferase</fullName>
        <shortName evidence="5">PAPT</shortName>
    </alternativeName>
    <alternativeName>
        <fullName evidence="5">Spermidine synthase</fullName>
        <shortName evidence="5">SPDS</shortName>
        <shortName evidence="5">SPDSY</shortName>
        <ecNumber evidence="5">2.5.1.16</ecNumber>
    </alternativeName>
</protein>
<feature type="active site" description="Proton acceptor" evidence="5 6">
    <location>
        <position position="391"/>
    </location>
</feature>
<evidence type="ECO:0000256" key="2">
    <source>
        <dbReference type="ARBA" id="ARBA00022679"/>
    </source>
</evidence>
<dbReference type="InterPro" id="IPR036259">
    <property type="entry name" value="MFS_trans_sf"/>
</dbReference>
<dbReference type="CDD" id="cd02440">
    <property type="entry name" value="AdoMet_MTases"/>
    <property type="match status" value="1"/>
</dbReference>
<comment type="catalytic activity">
    <reaction evidence="5">
        <text>S-adenosyl 3-(methylsulfanyl)propylamine + putrescine = S-methyl-5'-thioadenosine + spermidine + H(+)</text>
        <dbReference type="Rhea" id="RHEA:12721"/>
        <dbReference type="ChEBI" id="CHEBI:15378"/>
        <dbReference type="ChEBI" id="CHEBI:17509"/>
        <dbReference type="ChEBI" id="CHEBI:57443"/>
        <dbReference type="ChEBI" id="CHEBI:57834"/>
        <dbReference type="ChEBI" id="CHEBI:326268"/>
        <dbReference type="EC" id="2.5.1.16"/>
    </reaction>
</comment>
<feature type="transmembrane region" description="Helical" evidence="5">
    <location>
        <begin position="161"/>
        <end position="184"/>
    </location>
</feature>
<organism evidence="8 9">
    <name type="scientific">Hymenobacter tibetensis</name>
    <dbReference type="NCBI Taxonomy" id="497967"/>
    <lineage>
        <taxon>Bacteria</taxon>
        <taxon>Pseudomonadati</taxon>
        <taxon>Bacteroidota</taxon>
        <taxon>Cytophagia</taxon>
        <taxon>Cytophagales</taxon>
        <taxon>Hymenobacteraceae</taxon>
        <taxon>Hymenobacter</taxon>
    </lineage>
</organism>
<evidence type="ECO:0000256" key="1">
    <source>
        <dbReference type="ARBA" id="ARBA00007867"/>
    </source>
</evidence>
<accession>A0ABY4D539</accession>
<evidence type="ECO:0000256" key="3">
    <source>
        <dbReference type="ARBA" id="ARBA00023066"/>
    </source>
</evidence>
<comment type="subunit">
    <text evidence="5">Homodimer or homotetramer.</text>
</comment>
<keyword evidence="5" id="KW-0812">Transmembrane</keyword>
<feature type="domain" description="PABS" evidence="7">
    <location>
        <begin position="236"/>
        <end position="470"/>
    </location>
</feature>
<feature type="transmembrane region" description="Helical" evidence="5">
    <location>
        <begin position="128"/>
        <end position="149"/>
    </location>
</feature>
<comment type="function">
    <text evidence="5">Catalyzes the irreversible transfer of a propylamine group from the amino donor S-adenosylmethioninamine (decarboxy-AdoMet) to putrescine (1,4-diaminobutane) to yield spermidine.</text>
</comment>
<evidence type="ECO:0000256" key="5">
    <source>
        <dbReference type="HAMAP-Rule" id="MF_00198"/>
    </source>
</evidence>
<evidence type="ECO:0000259" key="7">
    <source>
        <dbReference type="PROSITE" id="PS51006"/>
    </source>
</evidence>
<keyword evidence="3 5" id="KW-0745">Spermidine biosynthesis</keyword>
<feature type="transmembrane region" description="Helical" evidence="5">
    <location>
        <begin position="190"/>
        <end position="210"/>
    </location>
</feature>
<sequence length="531" mass="59309">MVKEPVRRTGRNTAAAASGTPARLAAVAVESQAALLLGSVFVIATCGLIYELIAGTLASYLLGDSVTQFSTIIGAYLFSMGIGSWLSRYLGGSLLKWFIRLEILVGLVGGFSAPLLFVLFEYVTSFRLILYALVGFTGILVGLEIPLLMRILENRYEFKDLVSRVFTFDYIGALLASLIFPLVLVPQLGLMRTSLLFGALNVVVAGVALFRFRETQPYRRSFAGGLLVALLALGATFAYSERIQSYTETLAFQDQVIYSKSTVYQRLVLTKNNRELRLFLNGNLQFSSQDEYRYHEALVHPLLQGLPNARRILVLGGGDGLAVRELLKYPRLQQIRLVDLDPGMTQLFQHNEILVQLNQRALLDPKVEVVNGDAYQWIRQDTTHYDGIVVDFPDPGNYSIGKLYSTAFYRALEQRLAPGGRVVVQSTSPYVARQSFWCVAHTLAAAGFQIIPYHCYVPSFGEWGYVLAGRNAHWRPDASPLPTGLRFLTPATLRQMLYFPPDMAEVPTEINQLNNQALVRYFEEDWGPYSH</sequence>
<feature type="transmembrane region" description="Helical" evidence="5">
    <location>
        <begin position="222"/>
        <end position="240"/>
    </location>
</feature>
<keyword evidence="2 5" id="KW-0808">Transferase</keyword>
<proteinExistence type="inferred from homology"/>
<gene>
    <name evidence="5" type="primary">speE</name>
    <name evidence="8" type="ORF">MTX78_06730</name>
</gene>
<dbReference type="EC" id="2.5.1.16" evidence="5"/>
<dbReference type="InterPro" id="IPR001045">
    <property type="entry name" value="Spermi_synthase"/>
</dbReference>
<feature type="transmembrane region" description="Helical" evidence="5">
    <location>
        <begin position="33"/>
        <end position="53"/>
    </location>
</feature>
<dbReference type="PANTHER" id="PTHR43317:SF1">
    <property type="entry name" value="THERMOSPERMINE SYNTHASE ACAULIS5"/>
    <property type="match status" value="1"/>
</dbReference>
<evidence type="ECO:0000313" key="8">
    <source>
        <dbReference type="EMBL" id="UOG76289.1"/>
    </source>
</evidence>
<dbReference type="PROSITE" id="PS01330">
    <property type="entry name" value="PABS_1"/>
    <property type="match status" value="1"/>
</dbReference>
<dbReference type="PANTHER" id="PTHR43317">
    <property type="entry name" value="THERMOSPERMINE SYNTHASE ACAULIS5"/>
    <property type="match status" value="1"/>
</dbReference>
<dbReference type="HAMAP" id="MF_00198">
    <property type="entry name" value="Spermidine_synth"/>
    <property type="match status" value="1"/>
</dbReference>
<keyword evidence="9" id="KW-1185">Reference proteome</keyword>
<feature type="transmembrane region" description="Helical" evidence="5">
    <location>
        <begin position="73"/>
        <end position="91"/>
    </location>
</feature>
<evidence type="ECO:0000256" key="6">
    <source>
        <dbReference type="PROSITE-ProRule" id="PRU00354"/>
    </source>
</evidence>
<dbReference type="EMBL" id="CP094669">
    <property type="protein sequence ID" value="UOG76289.1"/>
    <property type="molecule type" value="Genomic_DNA"/>
</dbReference>
<keyword evidence="4 5" id="KW-0620">Polyamine biosynthesis</keyword>
<name>A0ABY4D539_9BACT</name>
<dbReference type="InterPro" id="IPR030374">
    <property type="entry name" value="PABS"/>
</dbReference>
<dbReference type="Gene3D" id="3.40.50.150">
    <property type="entry name" value="Vaccinia Virus protein VP39"/>
    <property type="match status" value="1"/>
</dbReference>
<dbReference type="GO" id="GO:0004766">
    <property type="term" value="F:spermidine synthase activity"/>
    <property type="evidence" value="ECO:0007669"/>
    <property type="project" value="UniProtKB-EC"/>
</dbReference>
<evidence type="ECO:0000313" key="9">
    <source>
        <dbReference type="Proteomes" id="UP000831113"/>
    </source>
</evidence>
<comment type="subcellular location">
    <subcellularLocation>
        <location evidence="5">Cell membrane</location>
        <topology evidence="5">Multi-pass membrane protein</topology>
    </subcellularLocation>
</comment>
<feature type="binding site" evidence="5">
    <location>
        <position position="295"/>
    </location>
    <ligand>
        <name>spermidine</name>
        <dbReference type="ChEBI" id="CHEBI:57834"/>
    </ligand>
</feature>
<comment type="similarity">
    <text evidence="1 5">Belongs to the spermidine/spermine synthase family.</text>
</comment>
<dbReference type="NCBIfam" id="NF002956">
    <property type="entry name" value="PRK03612.1"/>
    <property type="match status" value="1"/>
</dbReference>
<comment type="caution">
    <text evidence="5">Lacks conserved residue(s) required for the propagation of feature annotation.</text>
</comment>
<comment type="pathway">
    <text evidence="5">Amine and polyamine biosynthesis; spermidine biosynthesis; spermidine from putrescine: step 1/1.</text>
</comment>
<keyword evidence="5" id="KW-1003">Cell membrane</keyword>
<dbReference type="RefSeq" id="WP_243801069.1">
    <property type="nucleotide sequence ID" value="NZ_CP094669.1"/>
</dbReference>
<keyword evidence="5" id="KW-1133">Transmembrane helix</keyword>
<feature type="binding site" evidence="5">
    <location>
        <position position="265"/>
    </location>
    <ligand>
        <name>S-methyl-5'-thioadenosine</name>
        <dbReference type="ChEBI" id="CHEBI:17509"/>
    </ligand>
</feature>
<dbReference type="InterPro" id="IPR030373">
    <property type="entry name" value="PABS_CS"/>
</dbReference>
<feature type="binding site" evidence="5">
    <location>
        <position position="339"/>
    </location>
    <ligand>
        <name>S-methyl-5'-thioadenosine</name>
        <dbReference type="ChEBI" id="CHEBI:17509"/>
    </ligand>
</feature>
<dbReference type="SUPFAM" id="SSF103473">
    <property type="entry name" value="MFS general substrate transporter"/>
    <property type="match status" value="1"/>
</dbReference>
<evidence type="ECO:0000256" key="4">
    <source>
        <dbReference type="ARBA" id="ARBA00023115"/>
    </source>
</evidence>
<dbReference type="InterPro" id="IPR029063">
    <property type="entry name" value="SAM-dependent_MTases_sf"/>
</dbReference>
<feature type="binding site" evidence="5">
    <location>
        <position position="319"/>
    </location>
    <ligand>
        <name>spermidine</name>
        <dbReference type="ChEBI" id="CHEBI:57834"/>
    </ligand>
</feature>
<dbReference type="Proteomes" id="UP000831113">
    <property type="component" value="Chromosome"/>
</dbReference>
<dbReference type="SUPFAM" id="SSF53335">
    <property type="entry name" value="S-adenosyl-L-methionine-dependent methyltransferases"/>
    <property type="match status" value="1"/>
</dbReference>
<dbReference type="Pfam" id="PF01564">
    <property type="entry name" value="Spermine_synth"/>
    <property type="match status" value="1"/>
</dbReference>